<evidence type="ECO:0000259" key="8">
    <source>
        <dbReference type="Pfam" id="PF00892"/>
    </source>
</evidence>
<feature type="transmembrane region" description="Helical" evidence="7">
    <location>
        <begin position="258"/>
        <end position="275"/>
    </location>
</feature>
<name>A0ABS3KFU9_9PROT</name>
<evidence type="ECO:0000256" key="4">
    <source>
        <dbReference type="ARBA" id="ARBA00022989"/>
    </source>
</evidence>
<dbReference type="PANTHER" id="PTHR22911">
    <property type="entry name" value="ACYL-MALONYL CONDENSING ENZYME-RELATED"/>
    <property type="match status" value="1"/>
</dbReference>
<reference evidence="9 10" key="1">
    <citation type="submission" date="2020-09" db="EMBL/GenBank/DDBJ databases">
        <title>Roseomonas.</title>
        <authorList>
            <person name="Zhu W."/>
        </authorList>
    </citation>
    <scope>NUCLEOTIDE SEQUENCE [LARGE SCALE GENOMIC DNA]</scope>
    <source>
        <strain evidence="9 10">1311</strain>
    </source>
</reference>
<evidence type="ECO:0000256" key="5">
    <source>
        <dbReference type="ARBA" id="ARBA00023136"/>
    </source>
</evidence>
<dbReference type="Proteomes" id="UP001518990">
    <property type="component" value="Unassembled WGS sequence"/>
</dbReference>
<feature type="transmembrane region" description="Helical" evidence="7">
    <location>
        <begin position="38"/>
        <end position="56"/>
    </location>
</feature>
<feature type="domain" description="EamA" evidence="8">
    <location>
        <begin position="7"/>
        <end position="136"/>
    </location>
</feature>
<comment type="caution">
    <text evidence="9">The sequence shown here is derived from an EMBL/GenBank/DDBJ whole genome shotgun (WGS) entry which is preliminary data.</text>
</comment>
<dbReference type="Pfam" id="PF00892">
    <property type="entry name" value="EamA"/>
    <property type="match status" value="2"/>
</dbReference>
<accession>A0ABS3KFU9</accession>
<dbReference type="SUPFAM" id="SSF103481">
    <property type="entry name" value="Multidrug resistance efflux transporter EmrE"/>
    <property type="match status" value="2"/>
</dbReference>
<feature type="region of interest" description="Disordered" evidence="6">
    <location>
        <begin position="282"/>
        <end position="313"/>
    </location>
</feature>
<proteinExistence type="inferred from homology"/>
<feature type="transmembrane region" description="Helical" evidence="7">
    <location>
        <begin position="204"/>
        <end position="225"/>
    </location>
</feature>
<feature type="transmembrane region" description="Helical" evidence="7">
    <location>
        <begin position="68"/>
        <end position="85"/>
    </location>
</feature>
<evidence type="ECO:0000256" key="2">
    <source>
        <dbReference type="ARBA" id="ARBA00009853"/>
    </source>
</evidence>
<evidence type="ECO:0000256" key="1">
    <source>
        <dbReference type="ARBA" id="ARBA00004141"/>
    </source>
</evidence>
<protein>
    <submittedName>
        <fullName evidence="9">DMT family transporter</fullName>
    </submittedName>
</protein>
<evidence type="ECO:0000256" key="7">
    <source>
        <dbReference type="SAM" id="Phobius"/>
    </source>
</evidence>
<dbReference type="EMBL" id="JACTNF010000020">
    <property type="protein sequence ID" value="MBO1076348.1"/>
    <property type="molecule type" value="Genomic_DNA"/>
</dbReference>
<dbReference type="InterPro" id="IPR000620">
    <property type="entry name" value="EamA_dom"/>
</dbReference>
<keyword evidence="4 7" id="KW-1133">Transmembrane helix</keyword>
<gene>
    <name evidence="9" type="ORF">IAI60_17185</name>
</gene>
<comment type="similarity">
    <text evidence="2">Belongs to the drug/metabolite transporter (DMT) superfamily. 10 TMS drug/metabolite exporter (DME) (TC 2.A.7.3) family.</text>
</comment>
<evidence type="ECO:0000256" key="6">
    <source>
        <dbReference type="SAM" id="MobiDB-lite"/>
    </source>
</evidence>
<feature type="transmembrane region" description="Helical" evidence="7">
    <location>
        <begin position="232"/>
        <end position="252"/>
    </location>
</feature>
<keyword evidence="3 7" id="KW-0812">Transmembrane</keyword>
<keyword evidence="10" id="KW-1185">Reference proteome</keyword>
<evidence type="ECO:0000313" key="9">
    <source>
        <dbReference type="EMBL" id="MBO1076348.1"/>
    </source>
</evidence>
<feature type="transmembrane region" description="Helical" evidence="7">
    <location>
        <begin position="176"/>
        <end position="198"/>
    </location>
</feature>
<feature type="domain" description="EamA" evidence="8">
    <location>
        <begin position="149"/>
        <end position="275"/>
    </location>
</feature>
<feature type="compositionally biased region" description="Basic and acidic residues" evidence="6">
    <location>
        <begin position="302"/>
        <end position="313"/>
    </location>
</feature>
<evidence type="ECO:0000256" key="3">
    <source>
        <dbReference type="ARBA" id="ARBA00022692"/>
    </source>
</evidence>
<feature type="transmembrane region" description="Helical" evidence="7">
    <location>
        <begin position="145"/>
        <end position="164"/>
    </location>
</feature>
<dbReference type="PANTHER" id="PTHR22911:SF6">
    <property type="entry name" value="SOLUTE CARRIER FAMILY 35 MEMBER G1"/>
    <property type="match status" value="1"/>
</dbReference>
<sequence>MSPIQQAVLLAVAAAFLFNLEASLTKLMVGVPVETILLVRSFGQLVWVAPLLLRTGPDLLRTKQMPMQMLRGLLSLISWGLYYIGFLHLTLATATVLSFTSVLFITALAGPLLKEEVGWRRWAATLVGFAGVLLVVRPGMLPMSWPLAASLLSAFFGAGIALTTRSLARTERTGTIMLYIGIFTTVGALPFAWGGLAWPGWTNALLLAGMGLLGPAGMYLWIGALRLVDASAIAPVTYVRLVFAAATGAVLFQEAIDNWLVAGAALIVGSALYITRQGAAGRVSPPPPHAVPGSSGSAAPDSHPRSACDPSRR</sequence>
<feature type="transmembrane region" description="Helical" evidence="7">
    <location>
        <begin position="91"/>
        <end position="110"/>
    </location>
</feature>
<comment type="subcellular location">
    <subcellularLocation>
        <location evidence="1">Membrane</location>
        <topology evidence="1">Multi-pass membrane protein</topology>
    </subcellularLocation>
</comment>
<keyword evidence="5 7" id="KW-0472">Membrane</keyword>
<dbReference type="RefSeq" id="WP_207449240.1">
    <property type="nucleotide sequence ID" value="NZ_CP061091.1"/>
</dbReference>
<evidence type="ECO:0000313" key="10">
    <source>
        <dbReference type="Proteomes" id="UP001518990"/>
    </source>
</evidence>
<feature type="transmembrane region" description="Helical" evidence="7">
    <location>
        <begin position="122"/>
        <end position="139"/>
    </location>
</feature>
<organism evidence="9 10">
    <name type="scientific">Roseomonas marmotae</name>
    <dbReference type="NCBI Taxonomy" id="2768161"/>
    <lineage>
        <taxon>Bacteria</taxon>
        <taxon>Pseudomonadati</taxon>
        <taxon>Pseudomonadota</taxon>
        <taxon>Alphaproteobacteria</taxon>
        <taxon>Acetobacterales</taxon>
        <taxon>Roseomonadaceae</taxon>
        <taxon>Roseomonas</taxon>
    </lineage>
</organism>
<dbReference type="InterPro" id="IPR037185">
    <property type="entry name" value="EmrE-like"/>
</dbReference>